<dbReference type="OrthoDB" id="1448953at2"/>
<dbReference type="RefSeq" id="WP_121345239.1">
    <property type="nucleotide sequence ID" value="NZ_RBLG01000002.1"/>
</dbReference>
<comment type="caution">
    <text evidence="1">The sequence shown here is derived from an EMBL/GenBank/DDBJ whole genome shotgun (WGS) entry which is preliminary data.</text>
</comment>
<evidence type="ECO:0000313" key="1">
    <source>
        <dbReference type="EMBL" id="RKS53174.1"/>
    </source>
</evidence>
<name>A0A495PRA5_9FLAO</name>
<evidence type="ECO:0000313" key="2">
    <source>
        <dbReference type="Proteomes" id="UP000276282"/>
    </source>
</evidence>
<accession>A0A495PRA5</accession>
<reference evidence="1 2" key="1">
    <citation type="submission" date="2018-10" db="EMBL/GenBank/DDBJ databases">
        <title>Genomic Encyclopedia of Archaeal and Bacterial Type Strains, Phase II (KMG-II): from individual species to whole genera.</title>
        <authorList>
            <person name="Goeker M."/>
        </authorList>
    </citation>
    <scope>NUCLEOTIDE SEQUENCE [LARGE SCALE GENOMIC DNA]</scope>
    <source>
        <strain evidence="1 2">DSM 19839</strain>
    </source>
</reference>
<dbReference type="Proteomes" id="UP000276282">
    <property type="component" value="Unassembled WGS sequence"/>
</dbReference>
<sequence length="83" mass="9722">MNTILEPKTPIDPISYITAIKMHVDELYEKQEIFGLSLETLELTRRFYNLYTPLEQVDNLTPFAINQLLSISQHLERNLVKES</sequence>
<proteinExistence type="predicted"/>
<dbReference type="EMBL" id="RBLG01000002">
    <property type="protein sequence ID" value="RKS53174.1"/>
    <property type="molecule type" value="Genomic_DNA"/>
</dbReference>
<dbReference type="AlphaFoldDB" id="A0A495PRA5"/>
<gene>
    <name evidence="1" type="ORF">BC962_1422</name>
</gene>
<keyword evidence="2" id="KW-1185">Reference proteome</keyword>
<organism evidence="1 2">
    <name type="scientific">Gillisia mitskevichiae</name>
    <dbReference type="NCBI Taxonomy" id="270921"/>
    <lineage>
        <taxon>Bacteria</taxon>
        <taxon>Pseudomonadati</taxon>
        <taxon>Bacteroidota</taxon>
        <taxon>Flavobacteriia</taxon>
        <taxon>Flavobacteriales</taxon>
        <taxon>Flavobacteriaceae</taxon>
        <taxon>Gillisia</taxon>
    </lineage>
</organism>
<protein>
    <submittedName>
        <fullName evidence="1">Uncharacterized protein</fullName>
    </submittedName>
</protein>